<name>A0A6A6RQQ2_9PLEO</name>
<reference evidence="2" key="1">
    <citation type="journal article" date="2020" name="Stud. Mycol.">
        <title>101 Dothideomycetes genomes: a test case for predicting lifestyles and emergence of pathogens.</title>
        <authorList>
            <person name="Haridas S."/>
            <person name="Albert R."/>
            <person name="Binder M."/>
            <person name="Bloem J."/>
            <person name="Labutti K."/>
            <person name="Salamov A."/>
            <person name="Andreopoulos B."/>
            <person name="Baker S."/>
            <person name="Barry K."/>
            <person name="Bills G."/>
            <person name="Bluhm B."/>
            <person name="Cannon C."/>
            <person name="Castanera R."/>
            <person name="Culley D."/>
            <person name="Daum C."/>
            <person name="Ezra D."/>
            <person name="Gonzalez J."/>
            <person name="Henrissat B."/>
            <person name="Kuo A."/>
            <person name="Liang C."/>
            <person name="Lipzen A."/>
            <person name="Lutzoni F."/>
            <person name="Magnuson J."/>
            <person name="Mondo S."/>
            <person name="Nolan M."/>
            <person name="Ohm R."/>
            <person name="Pangilinan J."/>
            <person name="Park H.-J."/>
            <person name="Ramirez L."/>
            <person name="Alfaro M."/>
            <person name="Sun H."/>
            <person name="Tritt A."/>
            <person name="Yoshinaga Y."/>
            <person name="Zwiers L.-H."/>
            <person name="Turgeon B."/>
            <person name="Goodwin S."/>
            <person name="Spatafora J."/>
            <person name="Crous P."/>
            <person name="Grigoriev I."/>
        </authorList>
    </citation>
    <scope>NUCLEOTIDE SEQUENCE</scope>
    <source>
        <strain evidence="2">CBS 473.64</strain>
    </source>
</reference>
<feature type="transmembrane region" description="Helical" evidence="1">
    <location>
        <begin position="237"/>
        <end position="259"/>
    </location>
</feature>
<evidence type="ECO:0000313" key="2">
    <source>
        <dbReference type="EMBL" id="KAF2636941.1"/>
    </source>
</evidence>
<protein>
    <submittedName>
        <fullName evidence="2">DUF1774-domain-containing protein</fullName>
    </submittedName>
</protein>
<feature type="transmembrane region" description="Helical" evidence="1">
    <location>
        <begin position="127"/>
        <end position="146"/>
    </location>
</feature>
<dbReference type="EMBL" id="MU006796">
    <property type="protein sequence ID" value="KAF2636941.1"/>
    <property type="molecule type" value="Genomic_DNA"/>
</dbReference>
<feature type="transmembrane region" description="Helical" evidence="1">
    <location>
        <begin position="21"/>
        <end position="41"/>
    </location>
</feature>
<keyword evidence="1" id="KW-0812">Transmembrane</keyword>
<dbReference type="Proteomes" id="UP000799753">
    <property type="component" value="Unassembled WGS sequence"/>
</dbReference>
<keyword evidence="3" id="KW-1185">Reference proteome</keyword>
<dbReference type="Pfam" id="PF08611">
    <property type="entry name" value="DUF1774"/>
    <property type="match status" value="1"/>
</dbReference>
<sequence>MTDYNPFSRREEYSSRAITAHRVLTPITYLIFLITAAYYTFNSPPDGKHHLPGHSIWGQNEATPFAQNSVITSIYWIVLLVLQLVYAWALYSKDTVYLNAAANVGSHYIASNLLLFGFVHLWTRGHIWLSEFLIILNFINLSIAYFRHSAAPRLIHIGTVAGPLAWNFVALYWVGARGVHTNHLAARVVANVFIWGILAYGTFFLAAFKDYYIGYALSVLSFSTGVGQFLTKIPILQLQWIFAFAIGGLLFVLSSAVAFPEILGKNRTGGGEIVSEDRERAPLLADE</sequence>
<organism evidence="2 3">
    <name type="scientific">Massarina eburnea CBS 473.64</name>
    <dbReference type="NCBI Taxonomy" id="1395130"/>
    <lineage>
        <taxon>Eukaryota</taxon>
        <taxon>Fungi</taxon>
        <taxon>Dikarya</taxon>
        <taxon>Ascomycota</taxon>
        <taxon>Pezizomycotina</taxon>
        <taxon>Dothideomycetes</taxon>
        <taxon>Pleosporomycetidae</taxon>
        <taxon>Pleosporales</taxon>
        <taxon>Massarineae</taxon>
        <taxon>Massarinaceae</taxon>
        <taxon>Massarina</taxon>
    </lineage>
</organism>
<gene>
    <name evidence="2" type="ORF">P280DRAFT_144916</name>
</gene>
<accession>A0A6A6RQQ2</accession>
<keyword evidence="1" id="KW-0472">Membrane</keyword>
<keyword evidence="1" id="KW-1133">Transmembrane helix</keyword>
<dbReference type="PANTHER" id="PTHR37992:SF1">
    <property type="entry name" value="DUF1774-DOMAIN-CONTAINING PROTEIN"/>
    <property type="match status" value="1"/>
</dbReference>
<feature type="transmembrane region" description="Helical" evidence="1">
    <location>
        <begin position="185"/>
        <end position="205"/>
    </location>
</feature>
<evidence type="ECO:0000256" key="1">
    <source>
        <dbReference type="SAM" id="Phobius"/>
    </source>
</evidence>
<evidence type="ECO:0000313" key="3">
    <source>
        <dbReference type="Proteomes" id="UP000799753"/>
    </source>
</evidence>
<proteinExistence type="predicted"/>
<dbReference type="PANTHER" id="PTHR37992">
    <property type="entry name" value="EXPRESSED PROTEIN"/>
    <property type="match status" value="1"/>
</dbReference>
<dbReference type="OrthoDB" id="3342455at2759"/>
<dbReference type="InterPro" id="IPR013920">
    <property type="entry name" value="DUF1774_fun"/>
</dbReference>
<feature type="transmembrane region" description="Helical" evidence="1">
    <location>
        <begin position="73"/>
        <end position="91"/>
    </location>
</feature>
<feature type="transmembrane region" description="Helical" evidence="1">
    <location>
        <begin position="153"/>
        <end position="173"/>
    </location>
</feature>
<feature type="transmembrane region" description="Helical" evidence="1">
    <location>
        <begin position="212"/>
        <end position="231"/>
    </location>
</feature>
<dbReference type="AlphaFoldDB" id="A0A6A6RQQ2"/>
<feature type="transmembrane region" description="Helical" evidence="1">
    <location>
        <begin position="98"/>
        <end position="121"/>
    </location>
</feature>